<proteinExistence type="predicted"/>
<accession>A0ABY6HT12</accession>
<feature type="transmembrane region" description="Helical" evidence="1">
    <location>
        <begin position="177"/>
        <end position="197"/>
    </location>
</feature>
<evidence type="ECO:0000256" key="1">
    <source>
        <dbReference type="SAM" id="Phobius"/>
    </source>
</evidence>
<keyword evidence="1" id="KW-1133">Transmembrane helix</keyword>
<protein>
    <recommendedName>
        <fullName evidence="4">Histidine kinase N-terminal 7TM region domain-containing protein</fullName>
    </recommendedName>
</protein>
<feature type="transmembrane region" description="Helical" evidence="1">
    <location>
        <begin position="65"/>
        <end position="91"/>
    </location>
</feature>
<dbReference type="Proteomes" id="UP001208689">
    <property type="component" value="Chromosome"/>
</dbReference>
<keyword evidence="1" id="KW-0812">Transmembrane</keyword>
<feature type="transmembrane region" description="Helical" evidence="1">
    <location>
        <begin position="39"/>
        <end position="59"/>
    </location>
</feature>
<dbReference type="EMBL" id="CP104013">
    <property type="protein sequence ID" value="UYP46644.1"/>
    <property type="molecule type" value="Genomic_DNA"/>
</dbReference>
<organism evidence="2 3">
    <name type="scientific">Candidatus Lokiarchaeum ossiferum</name>
    <dbReference type="NCBI Taxonomy" id="2951803"/>
    <lineage>
        <taxon>Archaea</taxon>
        <taxon>Promethearchaeati</taxon>
        <taxon>Promethearchaeota</taxon>
        <taxon>Promethearchaeia</taxon>
        <taxon>Promethearchaeales</taxon>
        <taxon>Promethearchaeaceae</taxon>
        <taxon>Candidatus Lokiarchaeum</taxon>
    </lineage>
</organism>
<sequence length="242" mass="27359">MDVINILKIVGASSTLVVAALCGVIELKKNSKSWINRFFAMFYIALASGFFLYTIYHFIFNHEAFVIPIMITGHIFFNFGFICLLVSALMISASQRTILNKKYLIPISILYIISFIGYFIWIPVLDMEDYAQGIVNTETPDAWFLFVNLYRVLILIFVIIRFSLLISRATGVFLKQLRFFTIGITLILIALFVNAFGGSIDSIELLLEVLMFVFMDAGMIISLRGFTIHTDLGDSQAPEIAV</sequence>
<feature type="transmembrane region" description="Helical" evidence="1">
    <location>
        <begin position="203"/>
        <end position="223"/>
    </location>
</feature>
<feature type="transmembrane region" description="Helical" evidence="1">
    <location>
        <begin position="6"/>
        <end position="27"/>
    </location>
</feature>
<evidence type="ECO:0000313" key="2">
    <source>
        <dbReference type="EMBL" id="UYP46644.1"/>
    </source>
</evidence>
<keyword evidence="1" id="KW-0472">Membrane</keyword>
<name>A0ABY6HT12_9ARCH</name>
<feature type="transmembrane region" description="Helical" evidence="1">
    <location>
        <begin position="142"/>
        <end position="165"/>
    </location>
</feature>
<gene>
    <name evidence="2" type="ORF">NEF87_002929</name>
</gene>
<reference evidence="2" key="1">
    <citation type="submission" date="2022-09" db="EMBL/GenBank/DDBJ databases">
        <title>Actin cytoskeleton and complex cell architecture in an #Asgard archaeon.</title>
        <authorList>
            <person name="Ponce Toledo R.I."/>
            <person name="Schleper C."/>
            <person name="Rodrigues Oliveira T."/>
            <person name="Wollweber F."/>
            <person name="Xu J."/>
            <person name="Rittmann S."/>
            <person name="Klingl A."/>
            <person name="Pilhofer M."/>
        </authorList>
    </citation>
    <scope>NUCLEOTIDE SEQUENCE</scope>
    <source>
        <strain evidence="2">B-35</strain>
    </source>
</reference>
<evidence type="ECO:0000313" key="3">
    <source>
        <dbReference type="Proteomes" id="UP001208689"/>
    </source>
</evidence>
<evidence type="ECO:0008006" key="4">
    <source>
        <dbReference type="Google" id="ProtNLM"/>
    </source>
</evidence>
<keyword evidence="3" id="KW-1185">Reference proteome</keyword>
<feature type="transmembrane region" description="Helical" evidence="1">
    <location>
        <begin position="103"/>
        <end position="122"/>
    </location>
</feature>